<dbReference type="EMBL" id="VYZN01000001">
    <property type="protein sequence ID" value="KAE9544992.1"/>
    <property type="molecule type" value="Genomic_DNA"/>
</dbReference>
<dbReference type="AlphaFoldDB" id="A0A6G0U9M6"/>
<accession>A0A6G0U9M6</accession>
<evidence type="ECO:0000313" key="2">
    <source>
        <dbReference type="Proteomes" id="UP000475862"/>
    </source>
</evidence>
<gene>
    <name evidence="1" type="ORF">AGLY_000535</name>
</gene>
<reference evidence="1 2" key="1">
    <citation type="submission" date="2019-08" db="EMBL/GenBank/DDBJ databases">
        <title>The genome of the soybean aphid Biotype 1, its phylome, world population structure and adaptation to the North American continent.</title>
        <authorList>
            <person name="Giordano R."/>
            <person name="Donthu R.K."/>
            <person name="Hernandez A.G."/>
            <person name="Wright C.L."/>
            <person name="Zimin A.V."/>
        </authorList>
    </citation>
    <scope>NUCLEOTIDE SEQUENCE [LARGE SCALE GENOMIC DNA]</scope>
    <source>
        <tissue evidence="1">Whole aphids</tissue>
    </source>
</reference>
<name>A0A6G0U9M6_APHGL</name>
<keyword evidence="2" id="KW-1185">Reference proteome</keyword>
<dbReference type="OrthoDB" id="6628200at2759"/>
<evidence type="ECO:0000313" key="1">
    <source>
        <dbReference type="EMBL" id="KAE9544992.1"/>
    </source>
</evidence>
<proteinExistence type="predicted"/>
<comment type="caution">
    <text evidence="1">The sequence shown here is derived from an EMBL/GenBank/DDBJ whole genome shotgun (WGS) entry which is preliminary data.</text>
</comment>
<sequence>MAPNIFNKNPIAISYSDSRENIDKYYLYTDYLDNQTTEYSEKLDFQQFYNSVFISHYIDSENLKNEISTFCMADNKFIPFLKFKTIYQIMSLGRHARKFRNCITLTNIDKIVTTLKSVYANEHMNAADRAKQINNLLESQHKNQLTECLGEFKQLVKKIFGDIKESDFEMNILNIGKHSDVLMNMAANNTFDYETKMDEISVYQHFYKADADEMVNNVITYTDTDKFDCKHYFLSNTMEYYIPMLEIFAGFDNYNDFVKQSKIRISLVLNNKDLYDLYLANPITIDEYKILRKPIPLYHETMYSIYSLRLQILGYIPLHEDIWTEEMQKLTLIPNWTENFSRTGLKLIIDYILNIEENEEFNYEIALYI</sequence>
<protein>
    <submittedName>
        <fullName evidence="1">Uncharacterized protein</fullName>
    </submittedName>
</protein>
<organism evidence="1 2">
    <name type="scientific">Aphis glycines</name>
    <name type="common">Soybean aphid</name>
    <dbReference type="NCBI Taxonomy" id="307491"/>
    <lineage>
        <taxon>Eukaryota</taxon>
        <taxon>Metazoa</taxon>
        <taxon>Ecdysozoa</taxon>
        <taxon>Arthropoda</taxon>
        <taxon>Hexapoda</taxon>
        <taxon>Insecta</taxon>
        <taxon>Pterygota</taxon>
        <taxon>Neoptera</taxon>
        <taxon>Paraneoptera</taxon>
        <taxon>Hemiptera</taxon>
        <taxon>Sternorrhyncha</taxon>
        <taxon>Aphidomorpha</taxon>
        <taxon>Aphidoidea</taxon>
        <taxon>Aphididae</taxon>
        <taxon>Aphidini</taxon>
        <taxon>Aphis</taxon>
        <taxon>Aphis</taxon>
    </lineage>
</organism>
<dbReference type="Proteomes" id="UP000475862">
    <property type="component" value="Unassembled WGS sequence"/>
</dbReference>